<dbReference type="InterPro" id="IPR000845">
    <property type="entry name" value="Nucleoside_phosphorylase_d"/>
</dbReference>
<name>A0ABQ3BNW1_9FLAO</name>
<evidence type="ECO:0000313" key="6">
    <source>
        <dbReference type="Proteomes" id="UP000615593"/>
    </source>
</evidence>
<evidence type="ECO:0000313" key="5">
    <source>
        <dbReference type="EMBL" id="GGZ49663.1"/>
    </source>
</evidence>
<dbReference type="EMBL" id="BMWY01000002">
    <property type="protein sequence ID" value="GGZ49663.1"/>
    <property type="molecule type" value="Genomic_DNA"/>
</dbReference>
<reference evidence="6" key="1">
    <citation type="journal article" date="2019" name="Int. J. Syst. Evol. Microbiol.">
        <title>The Global Catalogue of Microorganisms (GCM) 10K type strain sequencing project: providing services to taxonomists for standard genome sequencing and annotation.</title>
        <authorList>
            <consortium name="The Broad Institute Genomics Platform"/>
            <consortium name="The Broad Institute Genome Sequencing Center for Infectious Disease"/>
            <person name="Wu L."/>
            <person name="Ma J."/>
        </authorList>
    </citation>
    <scope>NUCLEOTIDE SEQUENCE [LARGE SCALE GENOMIC DNA]</scope>
    <source>
        <strain evidence="6">KCTC 12708</strain>
    </source>
</reference>
<dbReference type="RefSeq" id="WP_027883923.1">
    <property type="nucleotide sequence ID" value="NZ_BMWY01000002.1"/>
</dbReference>
<dbReference type="PANTHER" id="PTHR43691">
    <property type="entry name" value="URIDINE PHOSPHORYLASE"/>
    <property type="match status" value="1"/>
</dbReference>
<dbReference type="Pfam" id="PF01048">
    <property type="entry name" value="PNP_UDP_1"/>
    <property type="match status" value="1"/>
</dbReference>
<dbReference type="EC" id="2.4.2.3" evidence="1"/>
<comment type="catalytic activity">
    <reaction evidence="3">
        <text>uridine + phosphate = alpha-D-ribose 1-phosphate + uracil</text>
        <dbReference type="Rhea" id="RHEA:24388"/>
        <dbReference type="ChEBI" id="CHEBI:16704"/>
        <dbReference type="ChEBI" id="CHEBI:17568"/>
        <dbReference type="ChEBI" id="CHEBI:43474"/>
        <dbReference type="ChEBI" id="CHEBI:57720"/>
        <dbReference type="EC" id="2.4.2.3"/>
    </reaction>
</comment>
<dbReference type="CDD" id="cd00436">
    <property type="entry name" value="UP_TbUP-like"/>
    <property type="match status" value="1"/>
</dbReference>
<protein>
    <recommendedName>
        <fullName evidence="2">Uridine phosphorylase</fullName>
        <ecNumber evidence="1">2.4.2.3</ecNumber>
    </recommendedName>
</protein>
<comment type="caution">
    <text evidence="5">The sequence shown here is derived from an EMBL/GenBank/DDBJ whole genome shotgun (WGS) entry which is preliminary data.</text>
</comment>
<accession>A0ABQ3BNW1</accession>
<evidence type="ECO:0000256" key="2">
    <source>
        <dbReference type="ARBA" id="ARBA00021980"/>
    </source>
</evidence>
<dbReference type="Gene3D" id="3.40.50.1580">
    <property type="entry name" value="Nucleoside phosphorylase domain"/>
    <property type="match status" value="1"/>
</dbReference>
<dbReference type="SUPFAM" id="SSF53167">
    <property type="entry name" value="Purine and uridine phosphorylases"/>
    <property type="match status" value="1"/>
</dbReference>
<sequence>MPIKESELVLNEDGSIYHLHLLPHQIADTIITVGDPERVEKVTKHFDEIEVKVSKREFHTQTGSYKGKRITVISTGIGTDNIDIVFNELDALANIDLKTREVKTALKKLNFIRIGTSGAIQKDIPINSLIATETAIGFDSLLHFYKSETIQDTKIASEVLQQLAMASFKARPYVIKGSKKLLKYFSSFEEIKTGITATNVGFYAPQGRVLRAELQDEHFMQKLSNFKYNKQKITNLEMETSGIYGMSRLLGHRAISLNAILANRITGEFSKNPEEIVNQLITFTLDKIAAF</sequence>
<proteinExistence type="predicted"/>
<dbReference type="Proteomes" id="UP000615593">
    <property type="component" value="Unassembled WGS sequence"/>
</dbReference>
<evidence type="ECO:0000256" key="1">
    <source>
        <dbReference type="ARBA" id="ARBA00011888"/>
    </source>
</evidence>
<dbReference type="GeneID" id="94368553"/>
<organism evidence="5 6">
    <name type="scientific">Mesonia mobilis</name>
    <dbReference type="NCBI Taxonomy" id="369791"/>
    <lineage>
        <taxon>Bacteria</taxon>
        <taxon>Pseudomonadati</taxon>
        <taxon>Bacteroidota</taxon>
        <taxon>Flavobacteriia</taxon>
        <taxon>Flavobacteriales</taxon>
        <taxon>Flavobacteriaceae</taxon>
        <taxon>Mesonia</taxon>
    </lineage>
</organism>
<dbReference type="InterPro" id="IPR035994">
    <property type="entry name" value="Nucleoside_phosphorylase_sf"/>
</dbReference>
<dbReference type="PANTHER" id="PTHR43691:SF11">
    <property type="entry name" value="FI09636P-RELATED"/>
    <property type="match status" value="1"/>
</dbReference>
<gene>
    <name evidence="5" type="primary">udp</name>
    <name evidence="5" type="ORF">GCM10008088_08880</name>
</gene>
<evidence type="ECO:0000256" key="3">
    <source>
        <dbReference type="ARBA" id="ARBA00048447"/>
    </source>
</evidence>
<evidence type="ECO:0000259" key="4">
    <source>
        <dbReference type="Pfam" id="PF01048"/>
    </source>
</evidence>
<feature type="domain" description="Nucleoside phosphorylase" evidence="4">
    <location>
        <begin position="30"/>
        <end position="265"/>
    </location>
</feature>
<keyword evidence="6" id="KW-1185">Reference proteome</keyword>